<dbReference type="EMBL" id="BAABEP010000010">
    <property type="protein sequence ID" value="GAA3723178.1"/>
    <property type="molecule type" value="Genomic_DNA"/>
</dbReference>
<evidence type="ECO:0000313" key="1">
    <source>
        <dbReference type="EMBL" id="GAA3723178.1"/>
    </source>
</evidence>
<organism evidence="1 2">
    <name type="scientific">Streptomyces tremellae</name>
    <dbReference type="NCBI Taxonomy" id="1124239"/>
    <lineage>
        <taxon>Bacteria</taxon>
        <taxon>Bacillati</taxon>
        <taxon>Actinomycetota</taxon>
        <taxon>Actinomycetes</taxon>
        <taxon>Kitasatosporales</taxon>
        <taxon>Streptomycetaceae</taxon>
        <taxon>Streptomyces</taxon>
    </lineage>
</organism>
<dbReference type="Proteomes" id="UP001499884">
    <property type="component" value="Unassembled WGS sequence"/>
</dbReference>
<dbReference type="PANTHER" id="PTHR30348">
    <property type="entry name" value="UNCHARACTERIZED PROTEIN YECE"/>
    <property type="match status" value="1"/>
</dbReference>
<dbReference type="InterPro" id="IPR002763">
    <property type="entry name" value="DUF72"/>
</dbReference>
<dbReference type="Pfam" id="PF01904">
    <property type="entry name" value="DUF72"/>
    <property type="match status" value="1"/>
</dbReference>
<gene>
    <name evidence="1" type="ORF">GCM10023082_21550</name>
</gene>
<dbReference type="SUPFAM" id="SSF117396">
    <property type="entry name" value="TM1631-like"/>
    <property type="match status" value="1"/>
</dbReference>
<reference evidence="2" key="1">
    <citation type="journal article" date="2019" name="Int. J. Syst. Evol. Microbiol.">
        <title>The Global Catalogue of Microorganisms (GCM) 10K type strain sequencing project: providing services to taxonomists for standard genome sequencing and annotation.</title>
        <authorList>
            <consortium name="The Broad Institute Genomics Platform"/>
            <consortium name="The Broad Institute Genome Sequencing Center for Infectious Disease"/>
            <person name="Wu L."/>
            <person name="Ma J."/>
        </authorList>
    </citation>
    <scope>NUCLEOTIDE SEQUENCE [LARGE SCALE GENOMIC DNA]</scope>
    <source>
        <strain evidence="2">JCM 30846</strain>
    </source>
</reference>
<dbReference type="Gene3D" id="3.20.20.410">
    <property type="entry name" value="Protein of unknown function UPF0759"/>
    <property type="match status" value="1"/>
</dbReference>
<sequence>MAAVAVDMAQTLESSVPPALPVTSPRLAVVRFHGRSEAWGTGCKKDRFRHASTRDELAEWIPRVRASAEQAREVHALFDNCCGDAAVRAAASLRALLDAPPPAPS</sequence>
<keyword evidence="2" id="KW-1185">Reference proteome</keyword>
<dbReference type="InterPro" id="IPR036520">
    <property type="entry name" value="UPF0759_sf"/>
</dbReference>
<dbReference type="PANTHER" id="PTHR30348:SF13">
    <property type="entry name" value="UPF0759 PROTEIN YUNF"/>
    <property type="match status" value="1"/>
</dbReference>
<comment type="caution">
    <text evidence="1">The sequence shown here is derived from an EMBL/GenBank/DDBJ whole genome shotgun (WGS) entry which is preliminary data.</text>
</comment>
<name>A0ABP7ERF4_9ACTN</name>
<proteinExistence type="predicted"/>
<protein>
    <recommendedName>
        <fullName evidence="3">DUF72 domain-containing protein</fullName>
    </recommendedName>
</protein>
<evidence type="ECO:0008006" key="3">
    <source>
        <dbReference type="Google" id="ProtNLM"/>
    </source>
</evidence>
<evidence type="ECO:0000313" key="2">
    <source>
        <dbReference type="Proteomes" id="UP001499884"/>
    </source>
</evidence>
<accession>A0ABP7ERF4</accession>